<dbReference type="InterPro" id="IPR012338">
    <property type="entry name" value="Beta-lactam/transpept-like"/>
</dbReference>
<reference evidence="4 5" key="1">
    <citation type="submission" date="2020-02" db="EMBL/GenBank/DDBJ databases">
        <authorList>
            <person name="Zheng R.K."/>
            <person name="Sun C.M."/>
        </authorList>
    </citation>
    <scope>NUCLEOTIDE SEQUENCE [LARGE SCALE GENOMIC DNA]</scope>
    <source>
        <strain evidence="5">zrk13</strain>
    </source>
</reference>
<dbReference type="RefSeq" id="WP_258878297.1">
    <property type="nucleotide sequence ID" value="NZ_CP048914.1"/>
</dbReference>
<accession>A0A7L7KSB6</accession>
<dbReference type="Gene3D" id="3.40.710.10">
    <property type="entry name" value="DD-peptidase/beta-lactamase superfamily"/>
    <property type="match status" value="1"/>
</dbReference>
<dbReference type="SUPFAM" id="SSF56601">
    <property type="entry name" value="beta-lactamase/transpeptidase-like"/>
    <property type="match status" value="1"/>
</dbReference>
<feature type="domain" description="Beta-lactamase-related" evidence="3">
    <location>
        <begin position="9"/>
        <end position="304"/>
    </location>
</feature>
<sequence>MITSGTLYIRTKDSVEHTQYGYRDIANNIPINETTRFPTASAGKVFVAVGILQLIERGKCRLDSTLQELLDIPLGKIDPDVTIYHLLTHTSGVPDYCDESKFPNYADLWKDYPNYKIRHNNDLLPLFIHEEMMYPKGERFQYNNSAFVLLASIIEALTDMPFDCYLQQYIFKPLNMTDTGYFELDRLPENCTYGYILDEETNEYYTNIYSIDVKGTGAGGAFTNALDIAKFWDGLLSHKLLSEDMTKTMLHKEQDAGNWGYGLGIWLDTNNQPCFTGEDPGVTFITGYDRINNRLITIISNKGEDVFSLFSSLQKKDQ</sequence>
<dbReference type="Pfam" id="PF00144">
    <property type="entry name" value="Beta-lactamase"/>
    <property type="match status" value="1"/>
</dbReference>
<evidence type="ECO:0000259" key="3">
    <source>
        <dbReference type="Pfam" id="PF00144"/>
    </source>
</evidence>
<dbReference type="GO" id="GO:0016020">
    <property type="term" value="C:membrane"/>
    <property type="evidence" value="ECO:0007669"/>
    <property type="project" value="UniProtKB-SubCell"/>
</dbReference>
<evidence type="ECO:0000256" key="1">
    <source>
        <dbReference type="ARBA" id="ARBA00004370"/>
    </source>
</evidence>
<keyword evidence="2" id="KW-0472">Membrane</keyword>
<dbReference type="Proteomes" id="UP000514720">
    <property type="component" value="Chromosome"/>
</dbReference>
<proteinExistence type="predicted"/>
<evidence type="ECO:0000313" key="4">
    <source>
        <dbReference type="EMBL" id="QMS84678.1"/>
    </source>
</evidence>
<comment type="subcellular location">
    <subcellularLocation>
        <location evidence="1">Membrane</location>
    </subcellularLocation>
</comment>
<dbReference type="InterPro" id="IPR050491">
    <property type="entry name" value="AmpC-like"/>
</dbReference>
<dbReference type="PANTHER" id="PTHR46825:SF11">
    <property type="entry name" value="PENICILLIN-BINDING PROTEIN 4"/>
    <property type="match status" value="1"/>
</dbReference>
<dbReference type="InterPro" id="IPR001466">
    <property type="entry name" value="Beta-lactam-related"/>
</dbReference>
<name>A0A7L7KSB6_9MOLU</name>
<dbReference type="EMBL" id="CP048914">
    <property type="protein sequence ID" value="QMS84678.1"/>
    <property type="molecule type" value="Genomic_DNA"/>
</dbReference>
<organism evidence="4 5">
    <name type="scientific">Candidatus Xianfuyuplasma coldseepsis</name>
    <dbReference type="NCBI Taxonomy" id="2782163"/>
    <lineage>
        <taxon>Bacteria</taxon>
        <taxon>Bacillati</taxon>
        <taxon>Mycoplasmatota</taxon>
        <taxon>Mollicutes</taxon>
        <taxon>Candidatus Izemoplasmatales</taxon>
        <taxon>Candidatus Izemoplasmataceae</taxon>
        <taxon>Candidatus Xianfuyuplasma</taxon>
    </lineage>
</organism>
<evidence type="ECO:0000313" key="5">
    <source>
        <dbReference type="Proteomes" id="UP000514720"/>
    </source>
</evidence>
<dbReference type="PANTHER" id="PTHR46825">
    <property type="entry name" value="D-ALANYL-D-ALANINE-CARBOXYPEPTIDASE/ENDOPEPTIDASE AMPH"/>
    <property type="match status" value="1"/>
</dbReference>
<dbReference type="AlphaFoldDB" id="A0A7L7KSB6"/>
<dbReference type="KEGG" id="xcl:G4Z02_02565"/>
<gene>
    <name evidence="4" type="ORF">G4Z02_02565</name>
</gene>
<evidence type="ECO:0000256" key="2">
    <source>
        <dbReference type="ARBA" id="ARBA00023136"/>
    </source>
</evidence>
<keyword evidence="5" id="KW-1185">Reference proteome</keyword>
<protein>
    <submittedName>
        <fullName evidence="4">Beta-lactamase family protein</fullName>
    </submittedName>
</protein>